<evidence type="ECO:0000256" key="3">
    <source>
        <dbReference type="ARBA" id="ARBA00022989"/>
    </source>
</evidence>
<evidence type="ECO:0000256" key="1">
    <source>
        <dbReference type="ARBA" id="ARBA00004370"/>
    </source>
</evidence>
<accession>A0A9P6RRF2</accession>
<keyword evidence="2 6" id="KW-0812">Transmembrane</keyword>
<evidence type="ECO:0000259" key="7">
    <source>
        <dbReference type="Pfam" id="PF04116"/>
    </source>
</evidence>
<comment type="caution">
    <text evidence="8">The sequence shown here is derived from an EMBL/GenBank/DDBJ whole genome shotgun (WGS) entry which is preliminary data.</text>
</comment>
<evidence type="ECO:0000256" key="5">
    <source>
        <dbReference type="SAM" id="MobiDB-lite"/>
    </source>
</evidence>
<feature type="transmembrane region" description="Helical" evidence="6">
    <location>
        <begin position="88"/>
        <end position="108"/>
    </location>
</feature>
<feature type="transmembrane region" description="Helical" evidence="6">
    <location>
        <begin position="237"/>
        <end position="263"/>
    </location>
</feature>
<dbReference type="GO" id="GO:0005506">
    <property type="term" value="F:iron ion binding"/>
    <property type="evidence" value="ECO:0007669"/>
    <property type="project" value="InterPro"/>
</dbReference>
<reference evidence="8" key="1">
    <citation type="journal article" date="2020" name="Fungal Divers.">
        <title>Resolving the Mortierellaceae phylogeny through synthesis of multi-gene phylogenetics and phylogenomics.</title>
        <authorList>
            <person name="Vandepol N."/>
            <person name="Liber J."/>
            <person name="Desiro A."/>
            <person name="Na H."/>
            <person name="Kennedy M."/>
            <person name="Barry K."/>
            <person name="Grigoriev I.V."/>
            <person name="Miller A.N."/>
            <person name="O'Donnell K."/>
            <person name="Stajich J.E."/>
            <person name="Bonito G."/>
        </authorList>
    </citation>
    <scope>NUCLEOTIDE SEQUENCE</scope>
    <source>
        <strain evidence="8">REB-010B</strain>
    </source>
</reference>
<keyword evidence="3 6" id="KW-1133">Transmembrane helix</keyword>
<feature type="transmembrane region" description="Helical" evidence="6">
    <location>
        <begin position="269"/>
        <end position="287"/>
    </location>
</feature>
<dbReference type="OrthoDB" id="1658724at2759"/>
<dbReference type="InterPro" id="IPR050307">
    <property type="entry name" value="Sterol_Desaturase_Related"/>
</dbReference>
<dbReference type="PANTHER" id="PTHR11863">
    <property type="entry name" value="STEROL DESATURASE"/>
    <property type="match status" value="1"/>
</dbReference>
<evidence type="ECO:0000313" key="8">
    <source>
        <dbReference type="EMBL" id="KAG0325592.1"/>
    </source>
</evidence>
<feature type="transmembrane region" description="Helical" evidence="6">
    <location>
        <begin position="179"/>
        <end position="202"/>
    </location>
</feature>
<dbReference type="Proteomes" id="UP000738325">
    <property type="component" value="Unassembled WGS sequence"/>
</dbReference>
<evidence type="ECO:0000313" key="9">
    <source>
        <dbReference type="Proteomes" id="UP000738325"/>
    </source>
</evidence>
<dbReference type="InterPro" id="IPR006694">
    <property type="entry name" value="Fatty_acid_hydroxylase"/>
</dbReference>
<evidence type="ECO:0000256" key="4">
    <source>
        <dbReference type="ARBA" id="ARBA00023136"/>
    </source>
</evidence>
<dbReference type="EMBL" id="JAAAIP010000108">
    <property type="protein sequence ID" value="KAG0325592.1"/>
    <property type="molecule type" value="Genomic_DNA"/>
</dbReference>
<keyword evidence="9" id="KW-1185">Reference proteome</keyword>
<comment type="subcellular location">
    <subcellularLocation>
        <location evidence="1">Membrane</location>
    </subcellularLocation>
</comment>
<gene>
    <name evidence="8" type="primary">ERG25_1</name>
    <name evidence="8" type="ORF">BGZ99_000418</name>
</gene>
<proteinExistence type="predicted"/>
<dbReference type="GO" id="GO:0008610">
    <property type="term" value="P:lipid biosynthetic process"/>
    <property type="evidence" value="ECO:0007669"/>
    <property type="project" value="InterPro"/>
</dbReference>
<feature type="domain" description="Fatty acid hydroxylase" evidence="7">
    <location>
        <begin position="274"/>
        <end position="410"/>
    </location>
</feature>
<dbReference type="GO" id="GO:0016491">
    <property type="term" value="F:oxidoreductase activity"/>
    <property type="evidence" value="ECO:0007669"/>
    <property type="project" value="InterPro"/>
</dbReference>
<dbReference type="AlphaFoldDB" id="A0A9P6RRF2"/>
<evidence type="ECO:0000256" key="6">
    <source>
        <dbReference type="SAM" id="Phobius"/>
    </source>
</evidence>
<feature type="region of interest" description="Disordered" evidence="5">
    <location>
        <begin position="1"/>
        <end position="28"/>
    </location>
</feature>
<organism evidence="8 9">
    <name type="scientific">Dissophora globulifera</name>
    <dbReference type="NCBI Taxonomy" id="979702"/>
    <lineage>
        <taxon>Eukaryota</taxon>
        <taxon>Fungi</taxon>
        <taxon>Fungi incertae sedis</taxon>
        <taxon>Mucoromycota</taxon>
        <taxon>Mortierellomycotina</taxon>
        <taxon>Mortierellomycetes</taxon>
        <taxon>Mortierellales</taxon>
        <taxon>Mortierellaceae</taxon>
        <taxon>Dissophora</taxon>
    </lineage>
</organism>
<protein>
    <submittedName>
        <fullName evidence="8">C-4 sterol methyl oxidase</fullName>
    </submittedName>
</protein>
<evidence type="ECO:0000256" key="2">
    <source>
        <dbReference type="ARBA" id="ARBA00022692"/>
    </source>
</evidence>
<name>A0A9P6RRF2_9FUNG</name>
<keyword evidence="4 6" id="KW-0472">Membrane</keyword>
<dbReference type="GO" id="GO:0016020">
    <property type="term" value="C:membrane"/>
    <property type="evidence" value="ECO:0007669"/>
    <property type="project" value="UniProtKB-SubCell"/>
</dbReference>
<feature type="transmembrane region" description="Helical" evidence="6">
    <location>
        <begin position="139"/>
        <end position="159"/>
    </location>
</feature>
<sequence>MLYSNQPTNFSGTTGKQPASRIQEQYRQQHPKAEARTTFLVFLSSHHVLWDQSDFRFQQGRCFALENIFGSQKATVTLQHPTPTRGSLFFVSSTSWIHSAGFYFAFWCGKRRARQEVLDLITSQHQQQQQQQQQQSHPLLLVIHMILSFLSNTTVPYTAPSYIETQWQSLFEGRNEALVTLALMFVTHEIIYFARCIPYLIADQMPSLQKYKIQQKTIQNTAQNQWKVFRYVLISHFFFELPMIIGFHPIAVYFGMAISSVPFPPLSKMAMQVFAFFVFEDFFHYWAHRGLHYGPFYKHIHKLHHEWSAPFGVAAEYAHPVEVLILGTGTIGGPLLWCWFSGDLHLITTLTWITLRLFQAVEAHSGYDFPWSTHNWLPGWSGAEHHDYHHMAFTNNFSTSFRWWDHIFGTNKKYLAYKERKAAEHKAVEAKKVK</sequence>
<dbReference type="Pfam" id="PF04116">
    <property type="entry name" value="FA_hydroxylase"/>
    <property type="match status" value="1"/>
</dbReference>